<dbReference type="PANTHER" id="PTHR32063:SF24">
    <property type="entry name" value="CATION EFFLUX SYSTEM (ACRB_ACRD_ACRF FAMILY)"/>
    <property type="match status" value="1"/>
</dbReference>
<evidence type="ECO:0000256" key="8">
    <source>
        <dbReference type="SAM" id="Phobius"/>
    </source>
</evidence>
<dbReference type="GO" id="GO:0005886">
    <property type="term" value="C:plasma membrane"/>
    <property type="evidence" value="ECO:0007669"/>
    <property type="project" value="UniProtKB-SubCell"/>
</dbReference>
<gene>
    <name evidence="9" type="ORF">D9M09_12535</name>
</gene>
<dbReference type="PANTHER" id="PTHR32063">
    <property type="match status" value="1"/>
</dbReference>
<dbReference type="NCBIfam" id="TIGR00914">
    <property type="entry name" value="2A0601"/>
    <property type="match status" value="1"/>
</dbReference>
<dbReference type="Gene3D" id="3.30.2090.10">
    <property type="entry name" value="Multidrug efflux transporter AcrB TolC docking domain, DN and DC subdomains"/>
    <property type="match status" value="2"/>
</dbReference>
<accession>A0A3G2E9D2</accession>
<evidence type="ECO:0000313" key="9">
    <source>
        <dbReference type="EMBL" id="AYM76532.1"/>
    </source>
</evidence>
<evidence type="ECO:0000313" key="10">
    <source>
        <dbReference type="Proteomes" id="UP000279594"/>
    </source>
</evidence>
<dbReference type="Gene3D" id="3.30.70.1430">
    <property type="entry name" value="Multidrug efflux transporter AcrB pore domain"/>
    <property type="match status" value="2"/>
</dbReference>
<organism evidence="9 10">
    <name type="scientific">Janthinobacterium agaricidamnosum</name>
    <dbReference type="NCBI Taxonomy" id="55508"/>
    <lineage>
        <taxon>Bacteria</taxon>
        <taxon>Pseudomonadati</taxon>
        <taxon>Pseudomonadota</taxon>
        <taxon>Betaproteobacteria</taxon>
        <taxon>Burkholderiales</taxon>
        <taxon>Oxalobacteraceae</taxon>
        <taxon>Janthinobacterium</taxon>
    </lineage>
</organism>
<proteinExistence type="inferred from homology"/>
<evidence type="ECO:0000256" key="4">
    <source>
        <dbReference type="ARBA" id="ARBA00022475"/>
    </source>
</evidence>
<dbReference type="RefSeq" id="WP_100429658.1">
    <property type="nucleotide sequence ID" value="NZ_CP033019.1"/>
</dbReference>
<dbReference type="Gene3D" id="3.30.70.1320">
    <property type="entry name" value="Multidrug efflux transporter AcrB pore domain like"/>
    <property type="match status" value="1"/>
</dbReference>
<feature type="transmembrane region" description="Helical" evidence="8">
    <location>
        <begin position="958"/>
        <end position="981"/>
    </location>
</feature>
<reference evidence="9 10" key="1">
    <citation type="submission" date="2018-10" db="EMBL/GenBank/DDBJ databases">
        <title>Effects of UV and annual dynamics of microbial communities in freshwater RAS systems.</title>
        <authorList>
            <person name="Bekkelund A.K."/>
            <person name="Hansen B.R."/>
            <person name="Stokken H."/>
            <person name="Eriksen B.F."/>
            <person name="Kashulin N.A."/>
        </authorList>
    </citation>
    <scope>NUCLEOTIDE SEQUENCE [LARGE SCALE GENOMIC DNA]</scope>
    <source>
        <strain evidence="9 10">BHSEK</strain>
    </source>
</reference>
<dbReference type="GO" id="GO:0008324">
    <property type="term" value="F:monoatomic cation transmembrane transporter activity"/>
    <property type="evidence" value="ECO:0007669"/>
    <property type="project" value="InterPro"/>
</dbReference>
<feature type="transmembrane region" description="Helical" evidence="8">
    <location>
        <begin position="367"/>
        <end position="386"/>
    </location>
</feature>
<feature type="transmembrane region" description="Helical" evidence="8">
    <location>
        <begin position="904"/>
        <end position="923"/>
    </location>
</feature>
<dbReference type="InterPro" id="IPR004763">
    <property type="entry name" value="CusA-like"/>
</dbReference>
<evidence type="ECO:0000256" key="3">
    <source>
        <dbReference type="ARBA" id="ARBA00022448"/>
    </source>
</evidence>
<dbReference type="InterPro" id="IPR001036">
    <property type="entry name" value="Acrflvin-R"/>
</dbReference>
<dbReference type="AlphaFoldDB" id="A0A3G2E9D2"/>
<dbReference type="SUPFAM" id="SSF82866">
    <property type="entry name" value="Multidrug efflux transporter AcrB transmembrane domain"/>
    <property type="match status" value="2"/>
</dbReference>
<feature type="transmembrane region" description="Helical" evidence="8">
    <location>
        <begin position="419"/>
        <end position="438"/>
    </location>
</feature>
<feature type="transmembrane region" description="Helical" evidence="8">
    <location>
        <begin position="508"/>
        <end position="531"/>
    </location>
</feature>
<evidence type="ECO:0000256" key="7">
    <source>
        <dbReference type="ARBA" id="ARBA00023136"/>
    </source>
</evidence>
<dbReference type="SUPFAM" id="SSF82693">
    <property type="entry name" value="Multidrug efflux transporter AcrB pore domain, PN1, PN2, PC1 and PC2 subdomains"/>
    <property type="match status" value="2"/>
</dbReference>
<keyword evidence="5 8" id="KW-0812">Transmembrane</keyword>
<dbReference type="GO" id="GO:0042910">
    <property type="term" value="F:xenobiotic transmembrane transporter activity"/>
    <property type="evidence" value="ECO:0007669"/>
    <property type="project" value="TreeGrafter"/>
</dbReference>
<dbReference type="Pfam" id="PF00873">
    <property type="entry name" value="ACR_tran"/>
    <property type="match status" value="1"/>
</dbReference>
<dbReference type="PRINTS" id="PR00702">
    <property type="entry name" value="ACRIFLAVINRP"/>
</dbReference>
<keyword evidence="10" id="KW-1185">Reference proteome</keyword>
<dbReference type="EMBL" id="CP033019">
    <property type="protein sequence ID" value="AYM76532.1"/>
    <property type="molecule type" value="Genomic_DNA"/>
</dbReference>
<comment type="subcellular location">
    <subcellularLocation>
        <location evidence="1">Cell membrane</location>
        <topology evidence="1">Multi-pass membrane protein</topology>
    </subcellularLocation>
</comment>
<dbReference type="Proteomes" id="UP000279594">
    <property type="component" value="Chromosome"/>
</dbReference>
<evidence type="ECO:0000256" key="6">
    <source>
        <dbReference type="ARBA" id="ARBA00022989"/>
    </source>
</evidence>
<dbReference type="InterPro" id="IPR027463">
    <property type="entry name" value="AcrB_DN_DC_subdom"/>
</dbReference>
<keyword evidence="3" id="KW-0813">Transport</keyword>
<feature type="transmembrane region" description="Helical" evidence="8">
    <location>
        <begin position="1033"/>
        <end position="1060"/>
    </location>
</feature>
<comment type="similarity">
    <text evidence="2">Belongs to the resistance-nodulation-cell division (RND) (TC 2.A.6) family.</text>
</comment>
<evidence type="ECO:0000256" key="5">
    <source>
        <dbReference type="ARBA" id="ARBA00022692"/>
    </source>
</evidence>
<dbReference type="SUPFAM" id="SSF82714">
    <property type="entry name" value="Multidrug efflux transporter AcrB TolC docking domain, DN and DC subdomains"/>
    <property type="match status" value="2"/>
</dbReference>
<feature type="transmembrane region" description="Helical" evidence="8">
    <location>
        <begin position="1002"/>
        <end position="1021"/>
    </location>
</feature>
<feature type="transmembrane region" description="Helical" evidence="8">
    <location>
        <begin position="562"/>
        <end position="582"/>
    </location>
</feature>
<evidence type="ECO:0000256" key="2">
    <source>
        <dbReference type="ARBA" id="ARBA00010942"/>
    </source>
</evidence>
<keyword evidence="6 8" id="KW-1133">Transmembrane helix</keyword>
<evidence type="ECO:0000256" key="1">
    <source>
        <dbReference type="ARBA" id="ARBA00004651"/>
    </source>
</evidence>
<dbReference type="Gene3D" id="3.30.70.1440">
    <property type="entry name" value="Multidrug efflux transporter AcrB pore domain"/>
    <property type="match status" value="1"/>
</dbReference>
<keyword evidence="7 8" id="KW-0472">Membrane</keyword>
<keyword evidence="4" id="KW-1003">Cell membrane</keyword>
<name>A0A3G2E9D2_9BURK</name>
<feature type="transmembrane region" description="Helical" evidence="8">
    <location>
        <begin position="477"/>
        <end position="496"/>
    </location>
</feature>
<sequence>MIDSIITSSVRSRWLVLFMTIIVAVIGAWQLNLLPIDVTPDITNKQVQINTVVPTLSPVEIEKRVTYPIETALSGLAGVETVRSFSRNGFSQVTAIFKENTDLYFMRQQVSERLARARADLPEEAQPQMGPVSTGLGEVFHYSVEFTHPEGKGAPRNDGKAGWQSDGSFLTDQGESLSDEVSKLAYLRTVQDWIVRPQLRTTPGVADVDSLGGYVKEYVVEPDSAKLVALGISYAELATALEASNVSVGANYIRRSGEAYLVRADGRARSADEIARAVIATRNGVPIMVSQVAKVTIGGELRRGAASRDGYETVIGSALMLVGANSRTVASAVGEKLKVVTKTLPAGITIVPTLDRSQLVVATITTVAKNLAEGALLVIVILFALLGNWRAAIIAALVIPLSLLMSAIGMNSMGISGNLMSLGALDFGLIIDGAVIIVENTLRRLAQRQHQEGRLLLLKERLEEVVASSREMLRPTIYGQLVIFLVFLPCLSFQGVEGKMFSPMVITLMLALGSAFVLSLTFVPALIAVMMNGKVAEHEVKAIVMTKNRYEPLLRRAVARPLPFIGAGVAVLILAGVAFSFVGREFMPTLDEHNLNLSSVRIPSTPIEASAALDLPIERAILSLPEVKTVYSKAGTASLAADPMPPNASDNYVILKPKEEWPAGITTKEQVIERIRAKTAPIIGNNYDVTQPIEMRFNELIGGVRSDVAVKVFGDDLDKLAQNAKEIAAVLRKVPGAADVRVAQTEGFPTFDISFDRAAIARYGLTVKEVADTVATALAGRSAGQIFEGDRRFDIVVRLPPALRDNLDELGALPIMLPATGEQVRQSVPLRQLVEFRFTQGLNEVSRDNGKRRIYVEANVVGRDMGSYVDEAQQRLQKEVKLAPGSWIEWGGQFQNLRAATERLMIIVPICFVLISVALYMAIGNAMLTATVLTAVPLALAGGVFALVLRGIPFSISAAVGFIAVSGVAVLNGLVLISAVNKRIADGMEASKAVIDGAMERLRPVLMTALVASLGFVPMAIATGTGAEVQKPLATVVIGGLVTATILTLFVLPAIAGIVLRRRRTVKDDGDTSGTVPVLVAEPKPV</sequence>
<feature type="transmembrane region" description="Helical" evidence="8">
    <location>
        <begin position="930"/>
        <end position="952"/>
    </location>
</feature>
<dbReference type="Gene3D" id="1.20.1640.10">
    <property type="entry name" value="Multidrug efflux transporter AcrB transmembrane domain"/>
    <property type="match status" value="3"/>
</dbReference>
<protein>
    <submittedName>
        <fullName evidence="9">CusA/CzcA family heavy metal efflux RND transporter</fullName>
    </submittedName>
</protein>
<feature type="transmembrane region" description="Helical" evidence="8">
    <location>
        <begin position="393"/>
        <end position="413"/>
    </location>
</feature>
<feature type="transmembrane region" description="Helical" evidence="8">
    <location>
        <begin position="12"/>
        <end position="31"/>
    </location>
</feature>